<dbReference type="EMBL" id="VSSQ01000030">
    <property type="protein sequence ID" value="MPL65833.1"/>
    <property type="molecule type" value="Genomic_DNA"/>
</dbReference>
<evidence type="ECO:0000256" key="5">
    <source>
        <dbReference type="ARBA" id="ARBA00023014"/>
    </source>
</evidence>
<dbReference type="AlphaFoldDB" id="A0A644TG16"/>
<dbReference type="GO" id="GO:0031419">
    <property type="term" value="F:cobalamin binding"/>
    <property type="evidence" value="ECO:0007669"/>
    <property type="project" value="InterPro"/>
</dbReference>
<keyword evidence="4" id="KW-0408">Iron</keyword>
<sequence>MKVLFVQLPVQDPGGEDSKANVPLAAGYLAAYAESMGILSRSQWSILDGTINAYGSDTAITEAIVASEADLICFSLYAWNLERSLFIAGKARERLPRSRFIAGGPEIAEGMPIMDRSPFNTLVAGEGELAFAEILRDMEKHRPLARLYKAKELLDLSTLPSPYLIGALPLLKDKPVHIETLRGCPYRCAYCFYGKQYPVLRRFSEKDVIALIRQASQTGVSEIYLMDPSFQYGDRAADMLKEIAQVNTAAIPIHAELRLDMLDDGFGSLLKAAGVASIEAGLQSTNPKALEAVGRKMDKKDFARGAEILQKQRIQVKTGLILGLPFDGYEQVIETFDFLGMQGLGQEAELYPLSFLPGTDARERADEWRMSRMELPPYWVTSNDWISGDDMVDAISAFEESFDVEWASPPAPHFGAEKGGFRSFIDTRKLENIDWMRLNPGKLASSVTLLADADDPESLSRLVRAARDFRRDNPYSLYQIVLCSETRIPSERLVERIQDAFIFPDHYYELSHYFSPDPQEGYQVRMFFATKNFSLAYRAIEEAQDLETMILISGKGGYNADRLYELLPYVVFDREKIPFDRLYQLLGLYADFPHMLIEAPEDLF</sequence>
<feature type="domain" description="Radical SAM core" evidence="7">
    <location>
        <begin position="170"/>
        <end position="399"/>
    </location>
</feature>
<keyword evidence="2" id="KW-0949">S-adenosyl-L-methionine</keyword>
<dbReference type="SMART" id="SM00729">
    <property type="entry name" value="Elp3"/>
    <property type="match status" value="1"/>
</dbReference>
<dbReference type="InterPro" id="IPR034466">
    <property type="entry name" value="Methyltransferase_Class_B"/>
</dbReference>
<protein>
    <submittedName>
        <fullName evidence="8">Uncharacterized protein</fullName>
    </submittedName>
</protein>
<comment type="caution">
    <text evidence="8">The sequence shown here is derived from an EMBL/GenBank/DDBJ whole genome shotgun (WGS) entry which is preliminary data.</text>
</comment>
<dbReference type="InterPro" id="IPR007197">
    <property type="entry name" value="rSAM"/>
</dbReference>
<keyword evidence="5" id="KW-0411">Iron-sulfur</keyword>
<dbReference type="InterPro" id="IPR051198">
    <property type="entry name" value="BchE-like"/>
</dbReference>
<evidence type="ECO:0000259" key="6">
    <source>
        <dbReference type="PROSITE" id="PS51332"/>
    </source>
</evidence>
<dbReference type="Gene3D" id="3.80.30.20">
    <property type="entry name" value="tm_1862 like domain"/>
    <property type="match status" value="1"/>
</dbReference>
<name>A0A644TG16_9ZZZZ</name>
<comment type="cofactor">
    <cofactor evidence="1">
        <name>[4Fe-4S] cluster</name>
        <dbReference type="ChEBI" id="CHEBI:49883"/>
    </cofactor>
</comment>
<dbReference type="SFLD" id="SFLDS00029">
    <property type="entry name" value="Radical_SAM"/>
    <property type="match status" value="1"/>
</dbReference>
<accession>A0A644TG16</accession>
<keyword evidence="3" id="KW-0479">Metal-binding</keyword>
<feature type="domain" description="B12-binding" evidence="6">
    <location>
        <begin position="1"/>
        <end position="145"/>
    </location>
</feature>
<dbReference type="Gene3D" id="3.40.50.280">
    <property type="entry name" value="Cobalamin-binding domain"/>
    <property type="match status" value="1"/>
</dbReference>
<dbReference type="PANTHER" id="PTHR43409:SF16">
    <property type="entry name" value="SLR0320 PROTEIN"/>
    <property type="match status" value="1"/>
</dbReference>
<evidence type="ECO:0000313" key="8">
    <source>
        <dbReference type="EMBL" id="MPL65833.1"/>
    </source>
</evidence>
<dbReference type="InterPro" id="IPR006158">
    <property type="entry name" value="Cobalamin-bd"/>
</dbReference>
<dbReference type="PROSITE" id="PS51918">
    <property type="entry name" value="RADICAL_SAM"/>
    <property type="match status" value="1"/>
</dbReference>
<dbReference type="SFLD" id="SFLDG01082">
    <property type="entry name" value="B12-binding_domain_containing"/>
    <property type="match status" value="1"/>
</dbReference>
<dbReference type="InterPro" id="IPR023404">
    <property type="entry name" value="rSAM_horseshoe"/>
</dbReference>
<dbReference type="SFLD" id="SFLDG01123">
    <property type="entry name" value="methyltransferase_(Class_B)"/>
    <property type="match status" value="1"/>
</dbReference>
<organism evidence="8">
    <name type="scientific">bioreactor metagenome</name>
    <dbReference type="NCBI Taxonomy" id="1076179"/>
    <lineage>
        <taxon>unclassified sequences</taxon>
        <taxon>metagenomes</taxon>
        <taxon>ecological metagenomes</taxon>
    </lineage>
</organism>
<dbReference type="InterPro" id="IPR006638">
    <property type="entry name" value="Elp3/MiaA/NifB-like_rSAM"/>
</dbReference>
<dbReference type="GO" id="GO:0003824">
    <property type="term" value="F:catalytic activity"/>
    <property type="evidence" value="ECO:0007669"/>
    <property type="project" value="InterPro"/>
</dbReference>
<dbReference type="InterPro" id="IPR058240">
    <property type="entry name" value="rSAM_sf"/>
</dbReference>
<evidence type="ECO:0000256" key="2">
    <source>
        <dbReference type="ARBA" id="ARBA00022691"/>
    </source>
</evidence>
<evidence type="ECO:0000256" key="4">
    <source>
        <dbReference type="ARBA" id="ARBA00023004"/>
    </source>
</evidence>
<dbReference type="GO" id="GO:0046872">
    <property type="term" value="F:metal ion binding"/>
    <property type="evidence" value="ECO:0007669"/>
    <property type="project" value="UniProtKB-KW"/>
</dbReference>
<evidence type="ECO:0000259" key="7">
    <source>
        <dbReference type="PROSITE" id="PS51918"/>
    </source>
</evidence>
<gene>
    <name evidence="8" type="ORF">SDC9_11498</name>
</gene>
<dbReference type="CDD" id="cd01335">
    <property type="entry name" value="Radical_SAM"/>
    <property type="match status" value="1"/>
</dbReference>
<evidence type="ECO:0000256" key="3">
    <source>
        <dbReference type="ARBA" id="ARBA00022723"/>
    </source>
</evidence>
<evidence type="ECO:0000256" key="1">
    <source>
        <dbReference type="ARBA" id="ARBA00001966"/>
    </source>
</evidence>
<proteinExistence type="predicted"/>
<reference evidence="8" key="1">
    <citation type="submission" date="2019-08" db="EMBL/GenBank/DDBJ databases">
        <authorList>
            <person name="Kucharzyk K."/>
            <person name="Murdoch R.W."/>
            <person name="Higgins S."/>
            <person name="Loffler F."/>
        </authorList>
    </citation>
    <scope>NUCLEOTIDE SEQUENCE</scope>
</reference>
<dbReference type="SUPFAM" id="SSF102114">
    <property type="entry name" value="Radical SAM enzymes"/>
    <property type="match status" value="1"/>
</dbReference>
<dbReference type="Pfam" id="PF04055">
    <property type="entry name" value="Radical_SAM"/>
    <property type="match status" value="1"/>
</dbReference>
<dbReference type="GO" id="GO:0005829">
    <property type="term" value="C:cytosol"/>
    <property type="evidence" value="ECO:0007669"/>
    <property type="project" value="TreeGrafter"/>
</dbReference>
<dbReference type="GO" id="GO:0051539">
    <property type="term" value="F:4 iron, 4 sulfur cluster binding"/>
    <property type="evidence" value="ECO:0007669"/>
    <property type="project" value="UniProtKB-KW"/>
</dbReference>
<dbReference type="PROSITE" id="PS51332">
    <property type="entry name" value="B12_BINDING"/>
    <property type="match status" value="1"/>
</dbReference>
<dbReference type="PANTHER" id="PTHR43409">
    <property type="entry name" value="ANAEROBIC MAGNESIUM-PROTOPORPHYRIN IX MONOMETHYL ESTER CYCLASE-RELATED"/>
    <property type="match status" value="1"/>
</dbReference>